<dbReference type="Gene3D" id="3.30.559.10">
    <property type="entry name" value="Chloramphenicol acetyltransferase-like domain"/>
    <property type="match status" value="3"/>
</dbReference>
<feature type="domain" description="Carrier" evidence="4">
    <location>
        <begin position="999"/>
        <end position="1073"/>
    </location>
</feature>
<dbReference type="GO" id="GO:0009366">
    <property type="term" value="C:enterobactin synthetase complex"/>
    <property type="evidence" value="ECO:0007669"/>
    <property type="project" value="TreeGrafter"/>
</dbReference>
<dbReference type="Gene3D" id="1.10.1200.10">
    <property type="entry name" value="ACP-like"/>
    <property type="match status" value="1"/>
</dbReference>
<dbReference type="CDD" id="cd05930">
    <property type="entry name" value="A_NRPS"/>
    <property type="match status" value="1"/>
</dbReference>
<dbReference type="FunFam" id="3.40.50.12780:FF:000012">
    <property type="entry name" value="Non-ribosomal peptide synthetase"/>
    <property type="match status" value="1"/>
</dbReference>
<dbReference type="SUPFAM" id="SSF56801">
    <property type="entry name" value="Acetyl-CoA synthetase-like"/>
    <property type="match status" value="2"/>
</dbReference>
<evidence type="ECO:0000256" key="1">
    <source>
        <dbReference type="ARBA" id="ARBA00001957"/>
    </source>
</evidence>
<dbReference type="SUPFAM" id="SSF52777">
    <property type="entry name" value="CoA-dependent acyltransferases"/>
    <property type="match status" value="6"/>
</dbReference>
<dbReference type="PROSITE" id="PS00455">
    <property type="entry name" value="AMP_BINDING"/>
    <property type="match status" value="2"/>
</dbReference>
<dbReference type="InterPro" id="IPR045851">
    <property type="entry name" value="AMP-bd_C_sf"/>
</dbReference>
<dbReference type="Pfam" id="PF00668">
    <property type="entry name" value="Condensation"/>
    <property type="match status" value="3"/>
</dbReference>
<dbReference type="Pfam" id="PF00501">
    <property type="entry name" value="AMP-binding"/>
    <property type="match status" value="2"/>
</dbReference>
<dbReference type="SMART" id="SM00823">
    <property type="entry name" value="PKS_PP"/>
    <property type="match status" value="2"/>
</dbReference>
<dbReference type="InterPro" id="IPR020802">
    <property type="entry name" value="TesA-like"/>
</dbReference>
<dbReference type="Pfam" id="PF00550">
    <property type="entry name" value="PP-binding"/>
    <property type="match status" value="2"/>
</dbReference>
<dbReference type="SUPFAM" id="SSF47336">
    <property type="entry name" value="ACP-like"/>
    <property type="match status" value="2"/>
</dbReference>
<keyword evidence="2" id="KW-0596">Phosphopantetheine</keyword>
<dbReference type="EMBL" id="CP054301">
    <property type="protein sequence ID" value="QKK81154.1"/>
    <property type="molecule type" value="Genomic_DNA"/>
</dbReference>
<dbReference type="Gene3D" id="3.30.559.30">
    <property type="entry name" value="Nonribosomal peptide synthetase, condensation domain"/>
    <property type="match status" value="3"/>
</dbReference>
<dbReference type="InterPro" id="IPR000873">
    <property type="entry name" value="AMP-dep_synth/lig_dom"/>
</dbReference>
<dbReference type="Gene3D" id="3.40.50.1820">
    <property type="entry name" value="alpha/beta hydrolase"/>
    <property type="match status" value="1"/>
</dbReference>
<evidence type="ECO:0000256" key="2">
    <source>
        <dbReference type="ARBA" id="ARBA00022450"/>
    </source>
</evidence>
<dbReference type="InterPro" id="IPR001242">
    <property type="entry name" value="Condensation_dom"/>
</dbReference>
<dbReference type="RefSeq" id="WP_176335714.1">
    <property type="nucleotide sequence ID" value="NZ_BAAAEF010000014.1"/>
</dbReference>
<dbReference type="FunFam" id="3.40.50.980:FF:000002">
    <property type="entry name" value="Enterobactin synthetase component F"/>
    <property type="match status" value="1"/>
</dbReference>
<dbReference type="Gene3D" id="3.30.300.30">
    <property type="match status" value="2"/>
</dbReference>
<keyword evidence="3" id="KW-0597">Phosphoprotein</keyword>
<dbReference type="GO" id="GO:0009239">
    <property type="term" value="P:enterobactin biosynthetic process"/>
    <property type="evidence" value="ECO:0007669"/>
    <property type="project" value="TreeGrafter"/>
</dbReference>
<dbReference type="FunFam" id="3.30.300.30:FF:000015">
    <property type="entry name" value="Nonribosomal peptide synthase SidD"/>
    <property type="match status" value="1"/>
</dbReference>
<dbReference type="InterPro" id="IPR042099">
    <property type="entry name" value="ANL_N_sf"/>
</dbReference>
<dbReference type="PROSITE" id="PS00012">
    <property type="entry name" value="PHOSPHOPANTETHEINE"/>
    <property type="match status" value="1"/>
</dbReference>
<dbReference type="GO" id="GO:0047527">
    <property type="term" value="F:2,3-dihydroxybenzoate-serine ligase activity"/>
    <property type="evidence" value="ECO:0007669"/>
    <property type="project" value="TreeGrafter"/>
</dbReference>
<evidence type="ECO:0000259" key="4">
    <source>
        <dbReference type="PROSITE" id="PS50075"/>
    </source>
</evidence>
<dbReference type="GO" id="GO:0031177">
    <property type="term" value="F:phosphopantetheine binding"/>
    <property type="evidence" value="ECO:0007669"/>
    <property type="project" value="InterPro"/>
</dbReference>
<protein>
    <submittedName>
        <fullName evidence="5">Enterobactin synthetase component F</fullName>
    </submittedName>
</protein>
<dbReference type="InterPro" id="IPR001031">
    <property type="entry name" value="Thioesterase"/>
</dbReference>
<dbReference type="InterPro" id="IPR010071">
    <property type="entry name" value="AA_adenyl_dom"/>
</dbReference>
<dbReference type="KEGG" id="mpri:MP3633_2427"/>
<comment type="cofactor">
    <cofactor evidence="1">
        <name>pantetheine 4'-phosphate</name>
        <dbReference type="ChEBI" id="CHEBI:47942"/>
    </cofactor>
</comment>
<dbReference type="PROSITE" id="PS50075">
    <property type="entry name" value="CARRIER"/>
    <property type="match status" value="2"/>
</dbReference>
<dbReference type="SUPFAM" id="SSF53474">
    <property type="entry name" value="alpha/beta-Hydrolases"/>
    <property type="match status" value="1"/>
</dbReference>
<dbReference type="InterPro" id="IPR036736">
    <property type="entry name" value="ACP-like_sf"/>
</dbReference>
<dbReference type="InterPro" id="IPR029058">
    <property type="entry name" value="AB_hydrolase_fold"/>
</dbReference>
<dbReference type="Proteomes" id="UP000509371">
    <property type="component" value="Chromosome"/>
</dbReference>
<name>A0A859CX85_9GAMM</name>
<sequence length="2881" mass="318872">MENNTATRFAPLNVLANNAMVPLTDVQMGIWLADHISSQGNAFTIAHKVHISGDIDAACLLEAIQIGLKESDTINAVYRDYDGVPIQHLGCCDVDVAPVPVSESLDLSNDADAQKNMDLLIQQDLDAELSLSSATPLVRQIVFKVSDQQTVWYQRFHHIMLDGFSFNVFTARVSGIYQSLIQQKTTTQTPYRSFYDVVDEEKSYKASDKYDRDKAFWQAYCSDLPNVVSLSNGVTPIATENGFASQRLIRLNSCICGDRLQACLSRSPSSKLTVADLAMGLVSAYLIRVSGQWRMPVGFPFMGRVGSVALNTLGPVVNVLPVIVEGELGDTIFDLTLRIKRDLKKIRKHQKYNGEQIARDLSRVGEALYGPTLNLRLFDYDLSFGDATATIEHLAAGPVEDLDFGMHFDKGDLHIEWVGNDQKYDAESLQIHVDRFIEFTEKLLAAPDAFIADISVLRAVEQSMITDWQQGAVTVDSGYSSLIEQFYNLEHFKNLDKGLASAPALVVKGQSISFAEIQGNIAKWSQVLSDFGVGKGDCVGLALPRDERMIYALMATMGLGAHYLPIDPTYPQDRIDWMLEDAAPKLLLTDSEKAFEKSGNVTVQNIEASSFLLSLNQKNASNLIVNLPSPNDIAYIMYTSGSTGRPKGVVIAHKGLVNVAFSHWRRDGEALAAKVQNVNAMLTASFSFDTSWDLMYWLCFGHTLHIVEDDICKDPELIQNYYNEHNIHAADLPPSVLSQLLDLGAIESGQHFPELMYVGGEAASSRLWQQIRCYPSLKVRNYYGPTENTIDSLGAGVEDTEQVVIGRPIANTESYILDSSLSPVAIGIPGELYVSGPGLAYGYLNQTSLTSTRFIANPYKLGERMYRTGDLVRWLEGGHVEYIGRTDHQVQIRGHRVEPGEVEASLNRLEGVTASVVVANKQGSTHRLDAYCLVDVNSVNVESPQTLSVTLMDTLSQQLPAYMVPATITVLERFPLNTNGKVDRNALPAPVVIRQHSALPKSEQEIVLCQLVQQVLNLDSVFVDDDFFALGGDSIVAMSLGGLARKKGYSLRAKDVFESRIIRVMATRLSPLDDTKTLPSIHSGRLAELPIYRWMQESGGLNLAYFQAIFVALPNSMTPQKFEQVLAKLMAAHGVLNAQVYDSHLEISDTSSAVTVQFFTQESGGLSTLADRAFEQLVQTPTHTQIQTQAQAQTELGQSFAAMRVGYLHADNQNAAVFALHHTIVDGVSWRILLADLSSLLSGSDSQLSVSPNSLLDWQKSLQSEMPRWLSEKKYWLEQLEGRPLFERQASNERAHRRVMLDIKTSTLLLEVLPKQYRCQPQEALLSVLYLALARQYKTTDISMMMESHGRADISDLDLTRTLGWFTAEYPVRMMGQKTLLSKLNSLKVDDVPYETIVQLVRRALLKVPNDGVGYGVLRYMNDSTRQIFSDLEATASPQILFNYLGRFQQGELSLLQGERYFQDTFEVHQSDQLNSAHALELNLFVDDRHGTSQLAIHVGHDVNQVPPQQIEALLSALTNIASSMSQFADTHQAIAADTLVAEDLKSLDLHEQNMDALRSQYGALQAILPALPLQEGLLFHAQLEQDTDAKDAGYSSLARLTFSGSMDIERLKDSLGAVIEKHPQLGALFDFSQGDTALQILPWRRSSERKSWWPVDVIDLRHQDGTTQQEQLKKIEQQELSRDFMAFQSAGIPLLNAVLVSLSEQRHCLFLNAHHLVVDGWSTPIMLRDLVNAYGGDLVELEAVPVPYTWVVEQLMARDKHAMREAWKEALDNAMPTLLFADTPPTEQVTTHTLTLEADQFATLKGFYQSKGLTLNSVLQTLWANVLSALTGRSDVVFGTPISGRFGSVAGIEEHIGLFSNTVPVRVQLQPELTLWQQMQQVQNEQIGLLEHDGLGLAEIQRLGGHGNLFDTLLVVENFPEQADLFSQCYQGLKLEDVYNRGFTHYPLTVLALPSEQLNLLFEYRGGDEIQTLIARFNALLKTLLLEDVTAQQTLDFRLPSEKTLITDLNQTSHLLPQITLRDALVEQALLTPNQICLSDDEHQLTYLQARYEVIALAKNLQSLGVQSGDIVAVALPRSVKLSLALWAIIEVGAAYLPLDTGYPDDRLNYMLEDAKPAALITLAKEASRFEMDGKRYLYDAPITPVSDAQREQVINSWKAPALSVNGSAYLLYTSGSTGRPKGVLVSHQAIVNRILWMQDEYPLASHDVVLQKTPCSFDVSVWEFFWSAMVGAKLHMAPPDSHRDPIQLQQLIVDHNITTLHFVPSMLAAFVTSLDDEKVGTCHTLERVFCSGEALPMALSKQFEKEVGCELHNLYGPTEAAVDVTYYPAFGDGLAQVKATGVPIGYPVWNTQLRILDDFLRPVPIGVAGELYLCGVQLADGYWRRPELCAVRFVADPESDGERMYRTGDVVRWLDSGAIEYLGRSDDQLKIRGQRIELGEIEQVLAAQTGVEQSVVVAKSWGQESNAMGVDARQLVAYVTSKNSTSQNSTGKVNKLDTVSIRNAMSEQIPAHMVPVAVLQLETMPLSANGKLDRKALPLPSDLLEPTQGRVLKLGIETEIANAFSNVLGVTGLSASDDFFALGGHSILAVRLVSELRKALKLNVTVGQIMVSPSIEKLAHVLSNQDLANSRELSGFGSVLPIKQGAGTPIFCIHPASGFAWQYTGFARYLSQTCPMIGLQSPRPDGPIASQSNMPDVVEQHLKVLKARQPSGPYRLIGYSLGGAIAHGLAVRLQEMGEEVSFLGLLDTYPPDEQDWSGSVDTEAQEEVEREKAQFMETSEDTLDEQMTVERDAMFADIVKNYADSVALLSKAKSQRYHGKAVLFVADKTVPEGMDIQVTWSPYVDTLEEHHFDFAHEDILSPEALVVLGPVFNQLVSAL</sequence>
<dbReference type="PANTHER" id="PTHR45527:SF1">
    <property type="entry name" value="FATTY ACID SYNTHASE"/>
    <property type="match status" value="1"/>
</dbReference>
<dbReference type="CDD" id="cd17646">
    <property type="entry name" value="A_NRPS_AB3403-like"/>
    <property type="match status" value="1"/>
</dbReference>
<evidence type="ECO:0000256" key="3">
    <source>
        <dbReference type="ARBA" id="ARBA00022553"/>
    </source>
</evidence>
<feature type="domain" description="Carrier" evidence="4">
    <location>
        <begin position="2553"/>
        <end position="2628"/>
    </location>
</feature>
<dbReference type="InterPro" id="IPR006162">
    <property type="entry name" value="Ppantetheine_attach_site"/>
</dbReference>
<dbReference type="InterPro" id="IPR020806">
    <property type="entry name" value="PKS_PP-bd"/>
</dbReference>
<dbReference type="InterPro" id="IPR023213">
    <property type="entry name" value="CAT-like_dom_sf"/>
</dbReference>
<dbReference type="Gene3D" id="3.40.50.980">
    <property type="match status" value="2"/>
</dbReference>
<dbReference type="NCBIfam" id="TIGR01733">
    <property type="entry name" value="AA-adenyl-dom"/>
    <property type="match status" value="2"/>
</dbReference>
<dbReference type="Gene3D" id="2.30.38.10">
    <property type="entry name" value="Luciferase, Domain 3"/>
    <property type="match status" value="1"/>
</dbReference>
<dbReference type="InterPro" id="IPR020845">
    <property type="entry name" value="AMP-binding_CS"/>
</dbReference>
<dbReference type="Pfam" id="PF00975">
    <property type="entry name" value="Thioesterase"/>
    <property type="match status" value="1"/>
</dbReference>
<proteinExistence type="predicted"/>
<gene>
    <name evidence="5" type="ORF">MP3633_2427</name>
</gene>
<reference evidence="5 6" key="1">
    <citation type="submission" date="2020-06" db="EMBL/GenBank/DDBJ databases">
        <authorList>
            <person name="Voronona O.L."/>
            <person name="Aksenova E.I."/>
            <person name="Kunda M.S."/>
            <person name="Semenov A.N."/>
            <person name="Ryzhova N."/>
        </authorList>
    </citation>
    <scope>NUCLEOTIDE SEQUENCE [LARGE SCALE GENOMIC DNA]</scope>
    <source>
        <strain evidence="5 6">MPKMM3633</strain>
    </source>
</reference>
<dbReference type="SMART" id="SM00824">
    <property type="entry name" value="PKS_TE"/>
    <property type="match status" value="1"/>
</dbReference>
<evidence type="ECO:0000313" key="5">
    <source>
        <dbReference type="EMBL" id="QKK81154.1"/>
    </source>
</evidence>
<dbReference type="Gene3D" id="3.40.50.12780">
    <property type="entry name" value="N-terminal domain of ligase-like"/>
    <property type="match status" value="1"/>
</dbReference>
<organism evidence="5 6">
    <name type="scientific">Marinomonas primoryensis</name>
    <dbReference type="NCBI Taxonomy" id="178399"/>
    <lineage>
        <taxon>Bacteria</taxon>
        <taxon>Pseudomonadati</taxon>
        <taxon>Pseudomonadota</taxon>
        <taxon>Gammaproteobacteria</taxon>
        <taxon>Oceanospirillales</taxon>
        <taxon>Oceanospirillaceae</taxon>
        <taxon>Marinomonas</taxon>
    </lineage>
</organism>
<dbReference type="InterPro" id="IPR009081">
    <property type="entry name" value="PP-bd_ACP"/>
</dbReference>
<accession>A0A859CX85</accession>
<dbReference type="GO" id="GO:0043041">
    <property type="term" value="P:amino acid activation for nonribosomal peptide biosynthetic process"/>
    <property type="evidence" value="ECO:0007669"/>
    <property type="project" value="TreeGrafter"/>
</dbReference>
<dbReference type="PANTHER" id="PTHR45527">
    <property type="entry name" value="NONRIBOSOMAL PEPTIDE SYNTHETASE"/>
    <property type="match status" value="1"/>
</dbReference>
<evidence type="ECO:0000313" key="6">
    <source>
        <dbReference type="Proteomes" id="UP000509371"/>
    </source>
</evidence>
<dbReference type="GO" id="GO:0005829">
    <property type="term" value="C:cytosol"/>
    <property type="evidence" value="ECO:0007669"/>
    <property type="project" value="TreeGrafter"/>
</dbReference>